<dbReference type="GO" id="GO:0003677">
    <property type="term" value="F:DNA binding"/>
    <property type="evidence" value="ECO:0007669"/>
    <property type="project" value="InterPro"/>
</dbReference>
<dbReference type="AlphaFoldDB" id="A0AAN9E817"/>
<comment type="caution">
    <text evidence="2">The sequence shown here is derived from an EMBL/GenBank/DDBJ whole genome shotgun (WGS) entry which is preliminary data.</text>
</comment>
<name>A0AAN9E817_CROPI</name>
<sequence length="117" mass="12281">MEDLNNATIIHETESFSRDHPLTNQVFQPNNNNTAPVAMTVDATGAGSVSEQVGVKRGRGRPKKNDGNGRIMVLLTPPPPPSGVSAQPLVGETSTTGKRGRGRPRGTGKLQIISAIG</sequence>
<gene>
    <name evidence="2" type="ORF">RIF29_33345</name>
</gene>
<dbReference type="InterPro" id="IPR017956">
    <property type="entry name" value="AT_hook_DNA-bd_motif"/>
</dbReference>
<accession>A0AAN9E817</accession>
<reference evidence="2 3" key="1">
    <citation type="submission" date="2024-01" db="EMBL/GenBank/DDBJ databases">
        <title>The genomes of 5 underutilized Papilionoideae crops provide insights into root nodulation and disease resistanc.</title>
        <authorList>
            <person name="Yuan L."/>
        </authorList>
    </citation>
    <scope>NUCLEOTIDE SEQUENCE [LARGE SCALE GENOMIC DNA]</scope>
    <source>
        <strain evidence="2">ZHUSHIDOU_FW_LH</strain>
        <tissue evidence="2">Leaf</tissue>
    </source>
</reference>
<feature type="region of interest" description="Disordered" evidence="1">
    <location>
        <begin position="11"/>
        <end position="117"/>
    </location>
</feature>
<dbReference type="Proteomes" id="UP001372338">
    <property type="component" value="Unassembled WGS sequence"/>
</dbReference>
<dbReference type="EMBL" id="JAYWIO010000007">
    <property type="protein sequence ID" value="KAK7250725.1"/>
    <property type="molecule type" value="Genomic_DNA"/>
</dbReference>
<keyword evidence="3" id="KW-1185">Reference proteome</keyword>
<dbReference type="SMART" id="SM00384">
    <property type="entry name" value="AT_hook"/>
    <property type="match status" value="2"/>
</dbReference>
<organism evidence="2 3">
    <name type="scientific">Crotalaria pallida</name>
    <name type="common">Smooth rattlebox</name>
    <name type="synonym">Crotalaria striata</name>
    <dbReference type="NCBI Taxonomy" id="3830"/>
    <lineage>
        <taxon>Eukaryota</taxon>
        <taxon>Viridiplantae</taxon>
        <taxon>Streptophyta</taxon>
        <taxon>Embryophyta</taxon>
        <taxon>Tracheophyta</taxon>
        <taxon>Spermatophyta</taxon>
        <taxon>Magnoliopsida</taxon>
        <taxon>eudicotyledons</taxon>
        <taxon>Gunneridae</taxon>
        <taxon>Pentapetalae</taxon>
        <taxon>rosids</taxon>
        <taxon>fabids</taxon>
        <taxon>Fabales</taxon>
        <taxon>Fabaceae</taxon>
        <taxon>Papilionoideae</taxon>
        <taxon>50 kb inversion clade</taxon>
        <taxon>genistoids sensu lato</taxon>
        <taxon>core genistoids</taxon>
        <taxon>Crotalarieae</taxon>
        <taxon>Crotalaria</taxon>
    </lineage>
</organism>
<evidence type="ECO:0008006" key="4">
    <source>
        <dbReference type="Google" id="ProtNLM"/>
    </source>
</evidence>
<feature type="compositionally biased region" description="Polar residues" evidence="1">
    <location>
        <begin position="22"/>
        <end position="35"/>
    </location>
</feature>
<evidence type="ECO:0000313" key="3">
    <source>
        <dbReference type="Proteomes" id="UP001372338"/>
    </source>
</evidence>
<evidence type="ECO:0000313" key="2">
    <source>
        <dbReference type="EMBL" id="KAK7250725.1"/>
    </source>
</evidence>
<protein>
    <recommendedName>
        <fullName evidence="4">AT-hook motif nuclear-localized protein</fullName>
    </recommendedName>
</protein>
<feature type="compositionally biased region" description="Basic and acidic residues" evidence="1">
    <location>
        <begin position="11"/>
        <end position="21"/>
    </location>
</feature>
<dbReference type="PRINTS" id="PR00929">
    <property type="entry name" value="ATHOOK"/>
</dbReference>
<proteinExistence type="predicted"/>
<evidence type="ECO:0000256" key="1">
    <source>
        <dbReference type="SAM" id="MobiDB-lite"/>
    </source>
</evidence>